<dbReference type="Proteomes" id="UP000543556">
    <property type="component" value="Unassembled WGS sequence"/>
</dbReference>
<evidence type="ECO:0000313" key="4">
    <source>
        <dbReference type="Proteomes" id="UP000543556"/>
    </source>
</evidence>
<dbReference type="EMBL" id="JAAMFM010000006">
    <property type="protein sequence ID" value="NVM94530.1"/>
    <property type="molecule type" value="Genomic_DNA"/>
</dbReference>
<gene>
    <name evidence="3" type="ORF">G6034_06335</name>
</gene>
<proteinExistence type="predicted"/>
<dbReference type="CDD" id="cd00085">
    <property type="entry name" value="HNHc"/>
    <property type="match status" value="1"/>
</dbReference>
<organism evidence="3 4">
    <name type="scientific">Arthrobacter wenxiniae</name>
    <dbReference type="NCBI Taxonomy" id="2713570"/>
    <lineage>
        <taxon>Bacteria</taxon>
        <taxon>Bacillati</taxon>
        <taxon>Actinomycetota</taxon>
        <taxon>Actinomycetes</taxon>
        <taxon>Micrococcales</taxon>
        <taxon>Micrococcaceae</taxon>
        <taxon>Arthrobacter</taxon>
    </lineage>
</organism>
<evidence type="ECO:0000259" key="2">
    <source>
        <dbReference type="SMART" id="SM00507"/>
    </source>
</evidence>
<keyword evidence="4" id="KW-1185">Reference proteome</keyword>
<dbReference type="InterPro" id="IPR003615">
    <property type="entry name" value="HNH_nuc"/>
</dbReference>
<accession>A0A7Y7IGC7</accession>
<evidence type="ECO:0000256" key="1">
    <source>
        <dbReference type="SAM" id="MobiDB-lite"/>
    </source>
</evidence>
<comment type="caution">
    <text evidence="3">The sequence shown here is derived from an EMBL/GenBank/DDBJ whole genome shotgun (WGS) entry which is preliminary data.</text>
</comment>
<dbReference type="InterPro" id="IPR003870">
    <property type="entry name" value="DUF222"/>
</dbReference>
<dbReference type="AlphaFoldDB" id="A0A7Y7IGC7"/>
<feature type="domain" description="HNH nuclease" evidence="2">
    <location>
        <begin position="412"/>
        <end position="462"/>
    </location>
</feature>
<evidence type="ECO:0000313" key="3">
    <source>
        <dbReference type="EMBL" id="NVM94530.1"/>
    </source>
</evidence>
<protein>
    <submittedName>
        <fullName evidence="3">DUF222 domain-containing protein</fullName>
    </submittedName>
</protein>
<name>A0A7Y7IGC7_9MICC</name>
<sequence>MEMPEWLQEGADAAGASVEGSAAGVVEQARFFVAGVADGLDVRLLELADRQFADTVELASGARTGEPVPVDGRVRGFVEAAGPVLIDAIRELENVKNAACAAQAKAEVLFEVIERTRQVQAGVGASALGRGTVLAVAFARRESQWMASRHMASAARIVREMPRTLEACSNGILSERRAAIIVSGTDYLTREQRGDVDQAIAGDPDTLEVLGDKELDAAVKQMAYAFDREAFTKRLRKAESERHVNLKPVADGMAELKALLPLKHGVAVLKTLTAVAESARNAGDKRTKGQLMADVLTHRLCRHLPCDGEAQAGPADQRDPAGQAAAVANSDCLTAGSADIHLDLIMTDRALFDGAADPAVLTGYSPIPGPAGRELVLNSAGQAQVWLRRLYTHPEANALMSMDSRSRLFPDTMKRFLFDQDQICANPWCGAPIRDYDHIKSFTAGGPTAVSNGQGLCQGCNLAKEAPGWESVAAAGPDGRPITLVRTPTGHSYSSTRPVLPGRTRPRGSPRRTPPGLTDPQAEGPRPG</sequence>
<dbReference type="Pfam" id="PF02720">
    <property type="entry name" value="DUF222"/>
    <property type="match status" value="1"/>
</dbReference>
<feature type="region of interest" description="Disordered" evidence="1">
    <location>
        <begin position="474"/>
        <end position="528"/>
    </location>
</feature>
<dbReference type="SMART" id="SM00507">
    <property type="entry name" value="HNHc"/>
    <property type="match status" value="1"/>
</dbReference>
<reference evidence="3 4" key="1">
    <citation type="submission" date="2020-02" db="EMBL/GenBank/DDBJ databases">
        <title>Genome sequence of strain AETb3-4.</title>
        <authorList>
            <person name="Gao J."/>
            <person name="Zhang X."/>
        </authorList>
    </citation>
    <scope>NUCLEOTIDE SEQUENCE [LARGE SCALE GENOMIC DNA]</scope>
    <source>
        <strain evidence="3 4">AETb3-4</strain>
    </source>
</reference>